<evidence type="ECO:0000313" key="1">
    <source>
        <dbReference type="EMBL" id="KSV18498.1"/>
    </source>
</evidence>
<dbReference type="AlphaFoldDB" id="A0A0V8M402"/>
<gene>
    <name evidence="1" type="ORF">DA01_03115</name>
</gene>
<comment type="caution">
    <text evidence="1">The sequence shown here is derived from an EMBL/GenBank/DDBJ whole genome shotgun (WGS) entry which is preliminary data.</text>
</comment>
<dbReference type="RefSeq" id="WP_058292361.1">
    <property type="nucleotide sequence ID" value="NZ_JGYD01000011.1"/>
</dbReference>
<reference evidence="1 2" key="1">
    <citation type="journal article" date="2015" name="Sci. Rep.">
        <title>A comparative genomics and reductive dehalogenase gene transcription study of two chloroethene-respiring bacteria, Dehalococcoides mccartyi strains MB and 11a.</title>
        <authorList>
            <person name="Low A."/>
            <person name="Shen Z."/>
            <person name="Cheng D."/>
            <person name="Rogers M.J."/>
            <person name="Lee P.K."/>
            <person name="He J."/>
        </authorList>
    </citation>
    <scope>NUCLEOTIDE SEQUENCE [LARGE SCALE GENOMIC DNA]</scope>
    <source>
        <strain evidence="1 2">MB</strain>
    </source>
</reference>
<name>A0A0V8M402_9CHLR</name>
<dbReference type="PATRIC" id="fig|61435.5.peg.625"/>
<sequence>MSLLIKSGVTRLSGNKGTTNANWYAGIGISGETGGDVVTIGILGNFSKVQALWLNIENLVNGAIVTVRLYHSINNIEKKVHEQSFTRGIDPDGLWIISGAMAISGTLRCELKSDNSGDTAKDINWEWVTE</sequence>
<protein>
    <submittedName>
        <fullName evidence="1">Uncharacterized protein</fullName>
    </submittedName>
</protein>
<dbReference type="EMBL" id="JGYD01000011">
    <property type="protein sequence ID" value="KSV18498.1"/>
    <property type="molecule type" value="Genomic_DNA"/>
</dbReference>
<organism evidence="1 2">
    <name type="scientific">Dehalococcoides mccartyi</name>
    <dbReference type="NCBI Taxonomy" id="61435"/>
    <lineage>
        <taxon>Bacteria</taxon>
        <taxon>Bacillati</taxon>
        <taxon>Chloroflexota</taxon>
        <taxon>Dehalococcoidia</taxon>
        <taxon>Dehalococcoidales</taxon>
        <taxon>Dehalococcoidaceae</taxon>
        <taxon>Dehalococcoides</taxon>
    </lineage>
</organism>
<proteinExistence type="predicted"/>
<evidence type="ECO:0000313" key="2">
    <source>
        <dbReference type="Proteomes" id="UP000053577"/>
    </source>
</evidence>
<dbReference type="Proteomes" id="UP000053577">
    <property type="component" value="Unassembled WGS sequence"/>
</dbReference>
<accession>A0A0V8M402</accession>